<evidence type="ECO:0000313" key="2">
    <source>
        <dbReference type="EMBL" id="GAA2515862.1"/>
    </source>
</evidence>
<proteinExistence type="predicted"/>
<keyword evidence="3" id="KW-1185">Reference proteome</keyword>
<feature type="compositionally biased region" description="Polar residues" evidence="1">
    <location>
        <begin position="63"/>
        <end position="78"/>
    </location>
</feature>
<dbReference type="EMBL" id="BAAASG010000023">
    <property type="protein sequence ID" value="GAA2515862.1"/>
    <property type="molecule type" value="Genomic_DNA"/>
</dbReference>
<dbReference type="Proteomes" id="UP001501777">
    <property type="component" value="Unassembled WGS sequence"/>
</dbReference>
<protein>
    <submittedName>
        <fullName evidence="2">Uncharacterized protein</fullName>
    </submittedName>
</protein>
<feature type="region of interest" description="Disordered" evidence="1">
    <location>
        <begin position="1"/>
        <end position="34"/>
    </location>
</feature>
<comment type="caution">
    <text evidence="2">The sequence shown here is derived from an EMBL/GenBank/DDBJ whole genome shotgun (WGS) entry which is preliminary data.</text>
</comment>
<reference evidence="2 3" key="1">
    <citation type="journal article" date="2019" name="Int. J. Syst. Evol. Microbiol.">
        <title>The Global Catalogue of Microorganisms (GCM) 10K type strain sequencing project: providing services to taxonomists for standard genome sequencing and annotation.</title>
        <authorList>
            <consortium name="The Broad Institute Genomics Platform"/>
            <consortium name="The Broad Institute Genome Sequencing Center for Infectious Disease"/>
            <person name="Wu L."/>
            <person name="Ma J."/>
        </authorList>
    </citation>
    <scope>NUCLEOTIDE SEQUENCE [LARGE SCALE GENOMIC DNA]</scope>
    <source>
        <strain evidence="2 3">JCM 4395</strain>
    </source>
</reference>
<name>A0ABN3N896_STRLO</name>
<sequence length="100" mass="10598">MLVSLSLGDGSRKDRRPGTGECPDNDHARFAGGLRITQRSGQVCISEPPSGLIRVPARIPGARSTNAGITPTRSSLRLRQSHPDLSGTKRRRSADALPAG</sequence>
<feature type="compositionally biased region" description="Basic and acidic residues" evidence="1">
    <location>
        <begin position="10"/>
        <end position="29"/>
    </location>
</feature>
<evidence type="ECO:0000313" key="3">
    <source>
        <dbReference type="Proteomes" id="UP001501777"/>
    </source>
</evidence>
<accession>A0ABN3N896</accession>
<feature type="region of interest" description="Disordered" evidence="1">
    <location>
        <begin position="62"/>
        <end position="100"/>
    </location>
</feature>
<organism evidence="2 3">
    <name type="scientific">Streptomyces longisporus</name>
    <dbReference type="NCBI Taxonomy" id="1948"/>
    <lineage>
        <taxon>Bacteria</taxon>
        <taxon>Bacillati</taxon>
        <taxon>Actinomycetota</taxon>
        <taxon>Actinomycetes</taxon>
        <taxon>Kitasatosporales</taxon>
        <taxon>Streptomycetaceae</taxon>
        <taxon>Streptomyces</taxon>
    </lineage>
</organism>
<evidence type="ECO:0000256" key="1">
    <source>
        <dbReference type="SAM" id="MobiDB-lite"/>
    </source>
</evidence>
<gene>
    <name evidence="2" type="ORF">GCM10010276_75860</name>
</gene>